<protein>
    <submittedName>
        <fullName evidence="3">Tripartite-type tricarboxylate transporter, receptor component TctC</fullName>
    </submittedName>
</protein>
<dbReference type="Proteomes" id="UP000192708">
    <property type="component" value="Unassembled WGS sequence"/>
</dbReference>
<dbReference type="OrthoDB" id="8661342at2"/>
<dbReference type="PANTHER" id="PTHR42928:SF5">
    <property type="entry name" value="BLR1237 PROTEIN"/>
    <property type="match status" value="1"/>
</dbReference>
<feature type="chain" id="PRO_5012822788" evidence="2">
    <location>
        <begin position="24"/>
        <end position="325"/>
    </location>
</feature>
<dbReference type="RefSeq" id="WP_084283508.1">
    <property type="nucleotide sequence ID" value="NZ_FWXJ01000006.1"/>
</dbReference>
<dbReference type="STRING" id="1938817.SAMN06296008_106187"/>
<name>A0A1W1ZWK5_9BURK</name>
<dbReference type="Pfam" id="PF03401">
    <property type="entry name" value="TctC"/>
    <property type="match status" value="1"/>
</dbReference>
<keyword evidence="2" id="KW-0732">Signal</keyword>
<proteinExistence type="inferred from homology"/>
<dbReference type="EMBL" id="FWXJ01000006">
    <property type="protein sequence ID" value="SMC52763.1"/>
    <property type="molecule type" value="Genomic_DNA"/>
</dbReference>
<keyword evidence="4" id="KW-1185">Reference proteome</keyword>
<evidence type="ECO:0000256" key="2">
    <source>
        <dbReference type="SAM" id="SignalP"/>
    </source>
</evidence>
<dbReference type="SUPFAM" id="SSF53850">
    <property type="entry name" value="Periplasmic binding protein-like II"/>
    <property type="match status" value="1"/>
</dbReference>
<dbReference type="InterPro" id="IPR042100">
    <property type="entry name" value="Bug_dom1"/>
</dbReference>
<evidence type="ECO:0000256" key="1">
    <source>
        <dbReference type="ARBA" id="ARBA00006987"/>
    </source>
</evidence>
<dbReference type="PIRSF" id="PIRSF017082">
    <property type="entry name" value="YflP"/>
    <property type="match status" value="1"/>
</dbReference>
<organism evidence="3 4">
    <name type="scientific">Polynucleobacter kasalickyi</name>
    <dbReference type="NCBI Taxonomy" id="1938817"/>
    <lineage>
        <taxon>Bacteria</taxon>
        <taxon>Pseudomonadati</taxon>
        <taxon>Pseudomonadota</taxon>
        <taxon>Betaproteobacteria</taxon>
        <taxon>Burkholderiales</taxon>
        <taxon>Burkholderiaceae</taxon>
        <taxon>Polynucleobacter</taxon>
    </lineage>
</organism>
<reference evidence="3 4" key="1">
    <citation type="submission" date="2017-04" db="EMBL/GenBank/DDBJ databases">
        <authorList>
            <person name="Afonso C.L."/>
            <person name="Miller P.J."/>
            <person name="Scott M.A."/>
            <person name="Spackman E."/>
            <person name="Goraichik I."/>
            <person name="Dimitrov K.M."/>
            <person name="Suarez D.L."/>
            <person name="Swayne D.E."/>
        </authorList>
    </citation>
    <scope>NUCLEOTIDE SEQUENCE [LARGE SCALE GENOMIC DNA]</scope>
    <source>
        <strain evidence="3 4">VK13</strain>
    </source>
</reference>
<keyword evidence="3" id="KW-0675">Receptor</keyword>
<dbReference type="AlphaFoldDB" id="A0A1W1ZWK5"/>
<comment type="similarity">
    <text evidence="1">Belongs to the UPF0065 (bug) family.</text>
</comment>
<dbReference type="Gene3D" id="3.40.190.10">
    <property type="entry name" value="Periplasmic binding protein-like II"/>
    <property type="match status" value="1"/>
</dbReference>
<dbReference type="Gene3D" id="3.40.190.150">
    <property type="entry name" value="Bordetella uptake gene, domain 1"/>
    <property type="match status" value="1"/>
</dbReference>
<accession>A0A1W1ZWK5</accession>
<evidence type="ECO:0000313" key="3">
    <source>
        <dbReference type="EMBL" id="SMC52763.1"/>
    </source>
</evidence>
<sequence length="325" mass="35589">MMKKILNTLLASSLLLISQSVFAQDANYPSRPITWITPMGAGGTSDVFARTIQPFITNYLGQPMIVENKSGANGVLGEEAGFNAKPDGYTLIFSSASVAANPFLRKTNYDSRKFVPVIYLGNVYLILLANDAVKAKNLKEYVEMVRTKPPETYNYSSWGVGGMGHLASELLNLEAKIKLAHVPYKSSPEAVTAAISGQTQVTFQTTSLAIPQMKSGRLHALAVAAPNRLPDAPDVPTMTEMGFPGVKIDTWFGVFLPPNTPRYIVERLNKAFQAALNDPEIRSKLEAKGIFPKGGTPEEFQAYFQGEMKKFDRIVTEAKIESDTK</sequence>
<dbReference type="CDD" id="cd07012">
    <property type="entry name" value="PBP2_Bug_TTT"/>
    <property type="match status" value="1"/>
</dbReference>
<evidence type="ECO:0000313" key="4">
    <source>
        <dbReference type="Proteomes" id="UP000192708"/>
    </source>
</evidence>
<gene>
    <name evidence="3" type="ORF">SAMN06296008_106187</name>
</gene>
<dbReference type="PANTHER" id="PTHR42928">
    <property type="entry name" value="TRICARBOXYLATE-BINDING PROTEIN"/>
    <property type="match status" value="1"/>
</dbReference>
<feature type="signal peptide" evidence="2">
    <location>
        <begin position="1"/>
        <end position="23"/>
    </location>
</feature>
<dbReference type="InterPro" id="IPR005064">
    <property type="entry name" value="BUG"/>
</dbReference>